<reference evidence="2" key="1">
    <citation type="submission" date="2023-04" db="EMBL/GenBank/DDBJ databases">
        <authorList>
            <person name="Vijverberg K."/>
            <person name="Xiong W."/>
            <person name="Schranz E."/>
        </authorList>
    </citation>
    <scope>NUCLEOTIDE SEQUENCE</scope>
</reference>
<sequence length="158" mass="16758">MFPEVPGSTEADKPKKGGQKGVKKGEKRTTDKEGPSAAAKPPTKKKAKVAPSTAAPKRRKQLAHKPSGEPAVSVNASDVGAKTSGFQLSHVSPPVSPIHQDDPNMIYGHDEDELAGFTYTPFTVRNESDDEAPVTKGQLKAINETLDTQLQVSKPSSS</sequence>
<dbReference type="Proteomes" id="UP001177003">
    <property type="component" value="Chromosome 1"/>
</dbReference>
<organism evidence="2 3">
    <name type="scientific">Lactuca saligna</name>
    <name type="common">Willowleaf lettuce</name>
    <dbReference type="NCBI Taxonomy" id="75948"/>
    <lineage>
        <taxon>Eukaryota</taxon>
        <taxon>Viridiplantae</taxon>
        <taxon>Streptophyta</taxon>
        <taxon>Embryophyta</taxon>
        <taxon>Tracheophyta</taxon>
        <taxon>Spermatophyta</taxon>
        <taxon>Magnoliopsida</taxon>
        <taxon>eudicotyledons</taxon>
        <taxon>Gunneridae</taxon>
        <taxon>Pentapetalae</taxon>
        <taxon>asterids</taxon>
        <taxon>campanulids</taxon>
        <taxon>Asterales</taxon>
        <taxon>Asteraceae</taxon>
        <taxon>Cichorioideae</taxon>
        <taxon>Cichorieae</taxon>
        <taxon>Lactucinae</taxon>
        <taxon>Lactuca</taxon>
    </lineage>
</organism>
<dbReference type="EMBL" id="OX465077">
    <property type="protein sequence ID" value="CAI9268859.1"/>
    <property type="molecule type" value="Genomic_DNA"/>
</dbReference>
<proteinExistence type="predicted"/>
<keyword evidence="3" id="KW-1185">Reference proteome</keyword>
<gene>
    <name evidence="2" type="ORF">LSALG_LOCUS9260</name>
</gene>
<protein>
    <submittedName>
        <fullName evidence="2">Uncharacterized protein</fullName>
    </submittedName>
</protein>
<evidence type="ECO:0000313" key="2">
    <source>
        <dbReference type="EMBL" id="CAI9268859.1"/>
    </source>
</evidence>
<name>A0AA35Y697_LACSI</name>
<evidence type="ECO:0000256" key="1">
    <source>
        <dbReference type="SAM" id="MobiDB-lite"/>
    </source>
</evidence>
<feature type="region of interest" description="Disordered" evidence="1">
    <location>
        <begin position="1"/>
        <end position="109"/>
    </location>
</feature>
<dbReference type="AlphaFoldDB" id="A0AA35Y697"/>
<evidence type="ECO:0000313" key="3">
    <source>
        <dbReference type="Proteomes" id="UP001177003"/>
    </source>
</evidence>
<accession>A0AA35Y697</accession>
<feature type="compositionally biased region" description="Basic and acidic residues" evidence="1">
    <location>
        <begin position="23"/>
        <end position="34"/>
    </location>
</feature>